<feature type="domain" description="Ig-like" evidence="22">
    <location>
        <begin position="125"/>
        <end position="217"/>
    </location>
</feature>
<feature type="domain" description="Fibronectin type-III" evidence="23">
    <location>
        <begin position="1386"/>
        <end position="1480"/>
    </location>
</feature>
<dbReference type="FunFam" id="2.60.40.10:FF:000219">
    <property type="entry name" value="Down syndrome cell adhesion molecule homolog"/>
    <property type="match status" value="1"/>
</dbReference>
<sequence>MWILAIIFFQCILNVFSEDLRSSLYFVNASVQEVVFASTTGTLVPCPAAGVPPASLRWYLATGEEIYDVPGIRHVHPNGTLQIFHFNPSSFSNLIHDNTYYCTAENPSGKIRSQDVHIKAVLREPYTVRVEDQKAMRGNVAVFKCIIPVSVEAYITVVSWEKDTLSINVQTPRFLITSTGALYILDVQNEDGLYNYRCMTRHRYTGETRQSNSARLFVSDPTNSAPAILDGFERREVMASHRVELPCKASGHPAPKYRWLKDNRPLEPDSRFRQSVTGLLIERAQPGDTGSYVCEVWNSYGNAEVVGRLQVKEPLKAVVSPRKVKGSVGSQVSLSCSVSGSEEYELSWYRNGEIIYPGNSVRMTGNNRENLVMAGMAKSDGGAYQCFARNGKMSAQDFVQVILEDGTPKIISSFSEKVFGTNEFVSLFCTVKGTPEPRVTWTLDDEPVVRTSRHRIGHYTNQEGHVVSHLNISQTTGPDGGVYRCICNNSAGAVSYQARINVRGPASIRPMKNLTAIAGRDMYIHCRVIGYPYYSIKWHKDANLLPYNHRQRAFENNGTLKLYDVQKDVDEGEYTCSVLVSPSLSTSQSVHVSVKVPPTIHPFEFPRFSIGQRVFIPCVVMSGDQPVVITWQKDGRPIPASLGVTIDNIDFTSSLRISNLSLLHNGNYTCIARNLAATVEHQSQLIVRVPPKFVVQPKDQDGIYGKAVILNCSAEGYPVPTIVWKYSKGAGVPQFQPIALNSGFRIQVLVNGSLLIKHVLEEDSGYYLCKVSNDVGADVSKSMYLNVKIPAMITSYPNTTLATQGSEKKMSCTAHGEKPIMVRWEKEERIINPESSHRYVVTVKEVAEEVISTLQIRPTVREDSGFFSCHAINSYGEDRGIIQLTVQEPPDPPEVEIREVKDRTIALRWTMGFDGNSPITGFDIECKNKSGSWETAQRTKDVSPQLNQATIIDLHPSSTYNIRMFAKNHIGKSEASNELTITTDEAAPDGPPQDVKLDPLSSQSIRVSWRAPKKPLQNGAIRGYQVGYREFSAGGNYQFNVITMETTGENDHSESITLDNLKKFTQYGVVVQASNSAGTGPSSQEVITTTLEDVPSRPPENVQATAASPEIISLSWLTPPKDALNGILLGFRVIYWANLPDGELGEIRNVTTSKPSLELDGLEKYTNYSIQVLAFTRAGDGVRSEQIFTRTKEDVPGPPAGVKAAAASNSVVFVSWLPPLKLNGVIRKYTVFCSNPHPTVSSEFEAAPDVFFYRIPNLSRNRQYSIWVVAVTAAGRGNASDIITVKPLAEAPAQILTFNGTVTTPWMRDIILPCKAVGDPAPTIKWLKETNGSPAPAVIDSRRIVQGNGSLVIRTVKAEDSGNYTCVASNSFGPDKIILNLQVQVPPDQPRLTVTKTTTTSITLSWIPGDNGGSSIRGYILQYSEDNSEQWGNFAISPSERSYRLENLKCGTWYKFTLTAQNAVGPGRISEIIEAKTHGKEPQYSKDQELFTSINATRVRLNLIGWNNGGCPITSFTLEYRPVESPTWTTAQRTSLTKSYILYDLAEATWYELQMKVFNSAGSAEKRVKFATLSYDGSTIAPLVKAPTVSAGSTSSNEGLKMVTIISCVLVGIILVFVLLLVLRRRRREQRLKRLRDAKSLAEMLMSKNTRPADTINKQQQTLRMHIDIPRAQLLIEERDTMETVDDRSTVLLTDNDFGETQKQKSSTVTHTVHYQSLSQATGPLVDVSDARPGTNPTARRTAKAGPAARNRYASQWTLNRPHPPVSAHTLSTDWRLPTPRVAGSVDKESDSYSVSPSQDTGGELVHLPPYLRMDFLLNRGMSCSGTGGRGGTGGEGAMGQACLEPQKSRSLKRPSRMAPPTPTEAPQASSRASSRDPVAQWQPGSAATLPHREGSELAQAAKLSTSQESLLDSRGHLKQTNNPYAKSYTLV</sequence>
<dbReference type="FunFam" id="2.60.40.10:FF:000477">
    <property type="entry name" value="DS cell adhesion molecule like 1"/>
    <property type="match status" value="1"/>
</dbReference>
<dbReference type="Pfam" id="PF07679">
    <property type="entry name" value="I-set"/>
    <property type="match status" value="6"/>
</dbReference>
<name>A0A3P8ZIZ6_ESOLU</name>
<keyword evidence="4" id="KW-0597">Phosphoprotein</keyword>
<feature type="domain" description="Fibronectin type-III" evidence="23">
    <location>
        <begin position="1198"/>
        <end position="1291"/>
    </location>
</feature>
<dbReference type="GO" id="GO:0007399">
    <property type="term" value="P:nervous system development"/>
    <property type="evidence" value="ECO:0007669"/>
    <property type="project" value="UniProtKB-KW"/>
</dbReference>
<dbReference type="InterPro" id="IPR036179">
    <property type="entry name" value="Ig-like_dom_sf"/>
</dbReference>
<keyword evidence="9" id="KW-0524">Neurogenesis</keyword>
<evidence type="ECO:0000256" key="1">
    <source>
        <dbReference type="ARBA" id="ARBA00004251"/>
    </source>
</evidence>
<dbReference type="SMART" id="SM00060">
    <property type="entry name" value="FN3"/>
    <property type="match status" value="6"/>
</dbReference>
<evidence type="ECO:0000259" key="22">
    <source>
        <dbReference type="PROSITE" id="PS50835"/>
    </source>
</evidence>
<accession>A0A3P8ZIZ6</accession>
<keyword evidence="7" id="KW-0677">Repeat</keyword>
<dbReference type="PANTHER" id="PTHR44170">
    <property type="entry name" value="PROTEIN SIDEKICK"/>
    <property type="match status" value="1"/>
</dbReference>
<keyword evidence="10 20" id="KW-1133">Transmembrane helix</keyword>
<evidence type="ECO:0000256" key="20">
    <source>
        <dbReference type="SAM" id="Phobius"/>
    </source>
</evidence>
<dbReference type="SMART" id="SM00408">
    <property type="entry name" value="IGc2"/>
    <property type="match status" value="9"/>
</dbReference>
<proteinExistence type="predicted"/>
<feature type="region of interest" description="Disordered" evidence="19">
    <location>
        <begin position="1846"/>
        <end position="1932"/>
    </location>
</feature>
<evidence type="ECO:0000256" key="18">
    <source>
        <dbReference type="ARBA" id="ARBA00070605"/>
    </source>
</evidence>
<dbReference type="SUPFAM" id="SSF48726">
    <property type="entry name" value="Immunoglobulin"/>
    <property type="match status" value="10"/>
</dbReference>
<feature type="domain" description="Ig-like" evidence="22">
    <location>
        <begin position="691"/>
        <end position="780"/>
    </location>
</feature>
<protein>
    <recommendedName>
        <fullName evidence="18">Cell adhesion molecule DSCAM</fullName>
    </recommendedName>
</protein>
<feature type="signal peptide" evidence="21">
    <location>
        <begin position="1"/>
        <end position="17"/>
    </location>
</feature>
<dbReference type="InterPro" id="IPR003961">
    <property type="entry name" value="FN3_dom"/>
</dbReference>
<feature type="region of interest" description="Disordered" evidence="19">
    <location>
        <begin position="1725"/>
        <end position="1749"/>
    </location>
</feature>
<dbReference type="FunFam" id="2.60.40.10:FF:000333">
    <property type="entry name" value="Down syndrome cell adhesion molecule"/>
    <property type="match status" value="1"/>
</dbReference>
<feature type="compositionally biased region" description="Polar residues" evidence="19">
    <location>
        <begin position="1919"/>
        <end position="1932"/>
    </location>
</feature>
<keyword evidence="6 21" id="KW-0732">Signal</keyword>
<feature type="region of interest" description="Disordered" evidence="19">
    <location>
        <begin position="1779"/>
        <end position="1806"/>
    </location>
</feature>
<dbReference type="Pfam" id="PF13927">
    <property type="entry name" value="Ig_3"/>
    <property type="match status" value="2"/>
</dbReference>
<evidence type="ECO:0000256" key="21">
    <source>
        <dbReference type="SAM" id="SignalP"/>
    </source>
</evidence>
<dbReference type="SMART" id="SM00406">
    <property type="entry name" value="IGv"/>
    <property type="match status" value="4"/>
</dbReference>
<keyword evidence="16" id="KW-0393">Immunoglobulin domain</keyword>
<feature type="chain" id="PRO_5044292536" description="Cell adhesion molecule DSCAM" evidence="21">
    <location>
        <begin position="18"/>
        <end position="1932"/>
    </location>
</feature>
<evidence type="ECO:0000256" key="6">
    <source>
        <dbReference type="ARBA" id="ARBA00022729"/>
    </source>
</evidence>
<dbReference type="InterPro" id="IPR056754">
    <property type="entry name" value="DSCAM/DSCAML_C"/>
</dbReference>
<dbReference type="FunFam" id="2.60.40.10:FF:000172">
    <property type="entry name" value="Down syndrome cell adhesion molecule b"/>
    <property type="match status" value="1"/>
</dbReference>
<feature type="compositionally biased region" description="Polar residues" evidence="19">
    <location>
        <begin position="1792"/>
        <end position="1801"/>
    </location>
</feature>
<dbReference type="FunFam" id="2.60.40.10:FF:000120">
    <property type="entry name" value="Down syndrome cell adhesion molecule like 1"/>
    <property type="match status" value="1"/>
</dbReference>
<evidence type="ECO:0000256" key="10">
    <source>
        <dbReference type="ARBA" id="ARBA00022989"/>
    </source>
</evidence>
<dbReference type="Gene3D" id="2.60.40.10">
    <property type="entry name" value="Immunoglobulins"/>
    <property type="match status" value="16"/>
</dbReference>
<reference evidence="24" key="4">
    <citation type="submission" date="2025-09" db="UniProtKB">
        <authorList>
            <consortium name="Ensembl"/>
        </authorList>
    </citation>
    <scope>IDENTIFICATION</scope>
</reference>
<reference evidence="24" key="2">
    <citation type="submission" date="2020-02" db="EMBL/GenBank/DDBJ databases">
        <title>Esox lucius (northern pike) genome, fEsoLuc1, primary haplotype.</title>
        <authorList>
            <person name="Myers G."/>
            <person name="Karagic N."/>
            <person name="Meyer A."/>
            <person name="Pippel M."/>
            <person name="Reichard M."/>
            <person name="Winkler S."/>
            <person name="Tracey A."/>
            <person name="Sims Y."/>
            <person name="Howe K."/>
            <person name="Rhie A."/>
            <person name="Formenti G."/>
            <person name="Durbin R."/>
            <person name="Fedrigo O."/>
            <person name="Jarvis E.D."/>
        </authorList>
    </citation>
    <scope>NUCLEOTIDE SEQUENCE [LARGE SCALE GENOMIC DNA]</scope>
</reference>
<dbReference type="FunFam" id="2.60.40.10:FF:000017">
    <property type="entry name" value="Down syndrome cell adhesion molecule b"/>
    <property type="match status" value="2"/>
</dbReference>
<dbReference type="FunFam" id="2.60.40.10:FF:000215">
    <property type="entry name" value="Down syndrome cell adhesion molecule a"/>
    <property type="match status" value="1"/>
</dbReference>
<dbReference type="FunFam" id="2.60.40.10:FF:000104">
    <property type="entry name" value="Down syndrome cell adhesion molecule b"/>
    <property type="match status" value="1"/>
</dbReference>
<feature type="domain" description="Fibronectin type-III" evidence="23">
    <location>
        <begin position="1098"/>
        <end position="1194"/>
    </location>
</feature>
<evidence type="ECO:0000256" key="8">
    <source>
        <dbReference type="ARBA" id="ARBA00022889"/>
    </source>
</evidence>
<evidence type="ECO:0000256" key="14">
    <source>
        <dbReference type="ARBA" id="ARBA00023180"/>
    </source>
</evidence>
<evidence type="ECO:0000256" key="9">
    <source>
        <dbReference type="ARBA" id="ARBA00022902"/>
    </source>
</evidence>
<dbReference type="GO" id="GO:0098609">
    <property type="term" value="P:cell-cell adhesion"/>
    <property type="evidence" value="ECO:0007669"/>
    <property type="project" value="TreeGrafter"/>
</dbReference>
<feature type="domain" description="Ig-like" evidence="22">
    <location>
        <begin position="598"/>
        <end position="686"/>
    </location>
</feature>
<feature type="domain" description="Fibronectin type-III" evidence="23">
    <location>
        <begin position="1481"/>
        <end position="1577"/>
    </location>
</feature>
<dbReference type="GeneTree" id="ENSGT00940000154678"/>
<keyword evidence="15" id="KW-0966">Cell projection</keyword>
<reference evidence="24" key="3">
    <citation type="submission" date="2025-08" db="UniProtKB">
        <authorList>
            <consortium name="Ensembl"/>
        </authorList>
    </citation>
    <scope>IDENTIFICATION</scope>
</reference>
<feature type="domain" description="Ig-like" evidence="22">
    <location>
        <begin position="505"/>
        <end position="593"/>
    </location>
</feature>
<keyword evidence="11" id="KW-0770">Synapse</keyword>
<evidence type="ECO:0000256" key="3">
    <source>
        <dbReference type="ARBA" id="ARBA00022475"/>
    </source>
</evidence>
<evidence type="ECO:0000256" key="5">
    <source>
        <dbReference type="ARBA" id="ARBA00022692"/>
    </source>
</evidence>
<dbReference type="PANTHER" id="PTHR44170:SF53">
    <property type="entry name" value="DS CELL ADHESION MOLECULE LIKE 1"/>
    <property type="match status" value="1"/>
</dbReference>
<dbReference type="FunFam" id="2.60.40.10:FF:000167">
    <property type="entry name" value="Down syndrome cell adhesion molecule b"/>
    <property type="match status" value="1"/>
</dbReference>
<feature type="domain" description="Fibronectin type-III" evidence="23">
    <location>
        <begin position="889"/>
        <end position="986"/>
    </location>
</feature>
<dbReference type="CDD" id="cd05735">
    <property type="entry name" value="Ig_DSCAM"/>
    <property type="match status" value="1"/>
</dbReference>
<keyword evidence="8" id="KW-0130">Cell adhesion</keyword>
<dbReference type="PROSITE" id="PS50835">
    <property type="entry name" value="IG_LIKE"/>
    <property type="match status" value="9"/>
</dbReference>
<organism evidence="24 25">
    <name type="scientific">Esox lucius</name>
    <name type="common">Northern pike</name>
    <dbReference type="NCBI Taxonomy" id="8010"/>
    <lineage>
        <taxon>Eukaryota</taxon>
        <taxon>Metazoa</taxon>
        <taxon>Chordata</taxon>
        <taxon>Craniata</taxon>
        <taxon>Vertebrata</taxon>
        <taxon>Euteleostomi</taxon>
        <taxon>Actinopterygii</taxon>
        <taxon>Neopterygii</taxon>
        <taxon>Teleostei</taxon>
        <taxon>Protacanthopterygii</taxon>
        <taxon>Esociformes</taxon>
        <taxon>Esocidae</taxon>
        <taxon>Esox</taxon>
    </lineage>
</organism>
<dbReference type="CDD" id="cd05734">
    <property type="entry name" value="Ig_DSCAM"/>
    <property type="match status" value="1"/>
</dbReference>
<evidence type="ECO:0000256" key="11">
    <source>
        <dbReference type="ARBA" id="ARBA00023018"/>
    </source>
</evidence>
<dbReference type="FunFam" id="2.60.40.10:FF:000229">
    <property type="entry name" value="Down syndrome cell adhesion molecule homolog"/>
    <property type="match status" value="1"/>
</dbReference>
<dbReference type="InterPro" id="IPR013106">
    <property type="entry name" value="Ig_V-set"/>
</dbReference>
<dbReference type="GO" id="GO:0030424">
    <property type="term" value="C:axon"/>
    <property type="evidence" value="ECO:0007669"/>
    <property type="project" value="UniProtKB-SubCell"/>
</dbReference>
<evidence type="ECO:0000313" key="25">
    <source>
        <dbReference type="Proteomes" id="UP000265140"/>
    </source>
</evidence>
<dbReference type="Bgee" id="ENSELUG00000005401">
    <property type="expression patterns" value="Expressed in brain and 5 other cell types or tissues"/>
</dbReference>
<evidence type="ECO:0000256" key="12">
    <source>
        <dbReference type="ARBA" id="ARBA00023136"/>
    </source>
</evidence>
<dbReference type="InterPro" id="IPR007110">
    <property type="entry name" value="Ig-like_dom"/>
</dbReference>
<feature type="domain" description="Ig-like" evidence="22">
    <location>
        <begin position="1292"/>
        <end position="1384"/>
    </location>
</feature>
<evidence type="ECO:0000256" key="17">
    <source>
        <dbReference type="ARBA" id="ARBA00034103"/>
    </source>
</evidence>
<dbReference type="FunFam" id="2.60.40.10:FF:000141">
    <property type="entry name" value="Down syndrome cell adhesion molecule a"/>
    <property type="match status" value="1"/>
</dbReference>
<dbReference type="InterPro" id="IPR013783">
    <property type="entry name" value="Ig-like_fold"/>
</dbReference>
<keyword evidence="5 20" id="KW-0812">Transmembrane</keyword>
<keyword evidence="14" id="KW-0325">Glycoprotein</keyword>
<dbReference type="InterPro" id="IPR003598">
    <property type="entry name" value="Ig_sub2"/>
</dbReference>
<reference evidence="25" key="1">
    <citation type="journal article" date="2014" name="PLoS ONE">
        <title>The genome and linkage map of the northern pike (Esox lucius): conserved synteny revealed between the salmonid sister group and the Neoteleostei.</title>
        <authorList>
            <person name="Rondeau E.B."/>
            <person name="Minkley D.R."/>
            <person name="Leong J.S."/>
            <person name="Messmer A.M."/>
            <person name="Jantzen J.R."/>
            <person name="von Schalburg K.R."/>
            <person name="Lemon C."/>
            <person name="Bird N.H."/>
            <person name="Koop B.F."/>
        </authorList>
    </citation>
    <scope>NUCLEOTIDE SEQUENCE</scope>
</reference>
<evidence type="ECO:0000313" key="24">
    <source>
        <dbReference type="Ensembl" id="ENSELUP00000028640.2"/>
    </source>
</evidence>
<feature type="domain" description="Ig-like" evidence="22">
    <location>
        <begin position="226"/>
        <end position="310"/>
    </location>
</feature>
<dbReference type="Pfam" id="PF25059">
    <property type="entry name" value="FN3_DSCAM-DSCAML_C"/>
    <property type="match status" value="1"/>
</dbReference>
<evidence type="ECO:0000259" key="23">
    <source>
        <dbReference type="PROSITE" id="PS50853"/>
    </source>
</evidence>
<dbReference type="CDD" id="cd20958">
    <property type="entry name" value="IgI_5_Dscam"/>
    <property type="match status" value="1"/>
</dbReference>
<dbReference type="GO" id="GO:0005886">
    <property type="term" value="C:plasma membrane"/>
    <property type="evidence" value="ECO:0007669"/>
    <property type="project" value="UniProtKB-SubCell"/>
</dbReference>
<evidence type="ECO:0000256" key="16">
    <source>
        <dbReference type="ARBA" id="ARBA00023319"/>
    </source>
</evidence>
<dbReference type="PROSITE" id="PS50853">
    <property type="entry name" value="FN3"/>
    <property type="match status" value="6"/>
</dbReference>
<keyword evidence="25" id="KW-1185">Reference proteome</keyword>
<feature type="domain" description="Ig-like" evidence="22">
    <location>
        <begin position="314"/>
        <end position="402"/>
    </location>
</feature>
<keyword evidence="3" id="KW-1003">Cell membrane</keyword>
<dbReference type="Pfam" id="PF00041">
    <property type="entry name" value="fn3"/>
    <property type="match status" value="5"/>
</dbReference>
<keyword evidence="12 20" id="KW-0472">Membrane</keyword>
<dbReference type="Ensembl" id="ENSELUT00000012866.3">
    <property type="protein sequence ID" value="ENSELUP00000028640.2"/>
    <property type="gene ID" value="ENSELUG00000005401.3"/>
</dbReference>
<dbReference type="FunFam" id="2.60.40.10:FF:000176">
    <property type="entry name" value="Down syndrome cell adhesion molecule a"/>
    <property type="match status" value="1"/>
</dbReference>
<dbReference type="FunFam" id="2.60.40.10:FF:000315">
    <property type="entry name" value="Down syndrome cell adhesion molecule like 1"/>
    <property type="match status" value="1"/>
</dbReference>
<dbReference type="InterPro" id="IPR036116">
    <property type="entry name" value="FN3_sf"/>
</dbReference>
<dbReference type="FunFam" id="2.60.40.10:FF:000401">
    <property type="entry name" value="Down syndrome cell adhesion molecule"/>
    <property type="match status" value="1"/>
</dbReference>
<evidence type="ECO:0000256" key="15">
    <source>
        <dbReference type="ARBA" id="ARBA00023273"/>
    </source>
</evidence>
<dbReference type="SMART" id="SM00409">
    <property type="entry name" value="IG"/>
    <property type="match status" value="10"/>
</dbReference>
<dbReference type="FunFam" id="2.60.40.10:FF:000264">
    <property type="entry name" value="Down syndrome cell adhesion molecule like 1"/>
    <property type="match status" value="1"/>
</dbReference>
<dbReference type="SUPFAM" id="SSF49265">
    <property type="entry name" value="Fibronectin type III"/>
    <property type="match status" value="4"/>
</dbReference>
<evidence type="ECO:0000256" key="13">
    <source>
        <dbReference type="ARBA" id="ARBA00023157"/>
    </source>
</evidence>
<comment type="subcellular location">
    <subcellularLocation>
        <location evidence="1">Cell membrane</location>
        <topology evidence="1">Single-pass type I membrane protein</topology>
    </subcellularLocation>
    <subcellularLocation>
        <location evidence="2">Cell projection</location>
        <location evidence="2">Axon</location>
    </subcellularLocation>
    <subcellularLocation>
        <location evidence="17">Synapse</location>
    </subcellularLocation>
</comment>
<evidence type="ECO:0000256" key="2">
    <source>
        <dbReference type="ARBA" id="ARBA00004489"/>
    </source>
</evidence>
<feature type="transmembrane region" description="Helical" evidence="20">
    <location>
        <begin position="1602"/>
        <end position="1623"/>
    </location>
</feature>
<feature type="domain" description="Fibronectin type-III" evidence="23">
    <location>
        <begin position="991"/>
        <end position="1093"/>
    </location>
</feature>
<dbReference type="CDD" id="cd00063">
    <property type="entry name" value="FN3"/>
    <property type="match status" value="6"/>
</dbReference>
<feature type="domain" description="Ig-like" evidence="22">
    <location>
        <begin position="408"/>
        <end position="501"/>
    </location>
</feature>
<dbReference type="GO" id="GO:0045202">
    <property type="term" value="C:synapse"/>
    <property type="evidence" value="ECO:0007669"/>
    <property type="project" value="UniProtKB-SubCell"/>
</dbReference>
<dbReference type="InterPro" id="IPR013098">
    <property type="entry name" value="Ig_I-set"/>
</dbReference>
<evidence type="ECO:0000256" key="4">
    <source>
        <dbReference type="ARBA" id="ARBA00022553"/>
    </source>
</evidence>
<evidence type="ECO:0000256" key="7">
    <source>
        <dbReference type="ARBA" id="ARBA00022737"/>
    </source>
</evidence>
<keyword evidence="13" id="KW-1015">Disulfide bond</keyword>
<dbReference type="CDD" id="cd00096">
    <property type="entry name" value="Ig"/>
    <property type="match status" value="2"/>
</dbReference>
<dbReference type="InterPro" id="IPR003599">
    <property type="entry name" value="Ig_sub"/>
</dbReference>
<dbReference type="Proteomes" id="UP000265140">
    <property type="component" value="Chromosome 7"/>
</dbReference>
<evidence type="ECO:0000256" key="19">
    <source>
        <dbReference type="SAM" id="MobiDB-lite"/>
    </source>
</evidence>
<feature type="domain" description="Ig-like" evidence="22">
    <location>
        <begin position="790"/>
        <end position="887"/>
    </location>
</feature>